<dbReference type="AlphaFoldDB" id="A0A4C1YA52"/>
<dbReference type="Proteomes" id="UP000299102">
    <property type="component" value="Unassembled WGS sequence"/>
</dbReference>
<gene>
    <name evidence="1" type="ORF">EVAR_58019_1</name>
</gene>
<protein>
    <submittedName>
        <fullName evidence="1">Uncharacterized protein</fullName>
    </submittedName>
</protein>
<accession>A0A4C1YA52</accession>
<name>A0A4C1YA52_EUMVA</name>
<sequence>MVQYQKLSRSFYSCKQQRASVGKALLQHDNESAHSFFLYGRNRISGGEGVGYRNFEKGVDRLMEEGMSHRNSHLYERRNVITEAATSRPYTVGVWRLKDRAGPLPCSIVAVLYLPLYRIAQNKALYSQHNGCTHMSRSGVT</sequence>
<comment type="caution">
    <text evidence="1">The sequence shown here is derived from an EMBL/GenBank/DDBJ whole genome shotgun (WGS) entry which is preliminary data.</text>
</comment>
<organism evidence="1 2">
    <name type="scientific">Eumeta variegata</name>
    <name type="common">Bagworm moth</name>
    <name type="synonym">Eumeta japonica</name>
    <dbReference type="NCBI Taxonomy" id="151549"/>
    <lineage>
        <taxon>Eukaryota</taxon>
        <taxon>Metazoa</taxon>
        <taxon>Ecdysozoa</taxon>
        <taxon>Arthropoda</taxon>
        <taxon>Hexapoda</taxon>
        <taxon>Insecta</taxon>
        <taxon>Pterygota</taxon>
        <taxon>Neoptera</taxon>
        <taxon>Endopterygota</taxon>
        <taxon>Lepidoptera</taxon>
        <taxon>Glossata</taxon>
        <taxon>Ditrysia</taxon>
        <taxon>Tineoidea</taxon>
        <taxon>Psychidae</taxon>
        <taxon>Oiketicinae</taxon>
        <taxon>Eumeta</taxon>
    </lineage>
</organism>
<dbReference type="EMBL" id="BGZK01001138">
    <property type="protein sequence ID" value="GBP72253.1"/>
    <property type="molecule type" value="Genomic_DNA"/>
</dbReference>
<reference evidence="1 2" key="1">
    <citation type="journal article" date="2019" name="Commun. Biol.">
        <title>The bagworm genome reveals a unique fibroin gene that provides high tensile strength.</title>
        <authorList>
            <person name="Kono N."/>
            <person name="Nakamura H."/>
            <person name="Ohtoshi R."/>
            <person name="Tomita M."/>
            <person name="Numata K."/>
            <person name="Arakawa K."/>
        </authorList>
    </citation>
    <scope>NUCLEOTIDE SEQUENCE [LARGE SCALE GENOMIC DNA]</scope>
</reference>
<proteinExistence type="predicted"/>
<evidence type="ECO:0000313" key="1">
    <source>
        <dbReference type="EMBL" id="GBP72253.1"/>
    </source>
</evidence>
<evidence type="ECO:0000313" key="2">
    <source>
        <dbReference type="Proteomes" id="UP000299102"/>
    </source>
</evidence>
<keyword evidence="2" id="KW-1185">Reference proteome</keyword>